<feature type="region of interest" description="Disordered" evidence="1">
    <location>
        <begin position="278"/>
        <end position="314"/>
    </location>
</feature>
<dbReference type="Proteomes" id="UP000664048">
    <property type="component" value="Unassembled WGS sequence"/>
</dbReference>
<proteinExistence type="predicted"/>
<keyword evidence="7" id="KW-1185">Reference proteome</keyword>
<evidence type="ECO:0000313" key="6">
    <source>
        <dbReference type="Proteomes" id="UP000611459"/>
    </source>
</evidence>
<evidence type="ECO:0000313" key="4">
    <source>
        <dbReference type="EMBL" id="MBO1830351.1"/>
    </source>
</evidence>
<evidence type="ECO:0000313" key="3">
    <source>
        <dbReference type="EMBL" id="MBK1935455.1"/>
    </source>
</evidence>
<evidence type="ECO:0000313" key="8">
    <source>
        <dbReference type="Proteomes" id="UP001220209"/>
    </source>
</evidence>
<dbReference type="EMBL" id="CP090640">
    <property type="protein sequence ID" value="WFN17313.1"/>
    <property type="molecule type" value="Genomic_DNA"/>
</dbReference>
<gene>
    <name evidence="4" type="ORF">J4M89_13255</name>
    <name evidence="3" type="ORF">JIN94_36795</name>
    <name evidence="5" type="ORF">LXE91_16805</name>
</gene>
<organism evidence="3 6">
    <name type="scientific">Burkholderia contaminans</name>
    <dbReference type="NCBI Taxonomy" id="488447"/>
    <lineage>
        <taxon>Bacteria</taxon>
        <taxon>Pseudomonadati</taxon>
        <taxon>Pseudomonadota</taxon>
        <taxon>Betaproteobacteria</taxon>
        <taxon>Burkholderiales</taxon>
        <taxon>Burkholderiaceae</taxon>
        <taxon>Burkholderia</taxon>
        <taxon>Burkholderia cepacia complex</taxon>
    </lineage>
</organism>
<accession>A0A1E3FYM0</accession>
<keyword evidence="2" id="KW-1133">Transmembrane helix</keyword>
<reference evidence="5 8" key="3">
    <citation type="submission" date="2021-12" db="EMBL/GenBank/DDBJ databases">
        <title>Genomic and phenotypic characterization of three Burkholderia contaminans isolates recovered from different sources.</title>
        <authorList>
            <person name="Lopez De Volder A."/>
            <person name="Fan Y."/>
            <person name="Nunvar J."/>
            <person name="Herrera T."/>
            <person name="Timp W."/>
            <person name="Degrossi J."/>
        </authorList>
    </citation>
    <scope>NUCLEOTIDE SEQUENCE [LARGE SCALE GENOMIC DNA]</scope>
    <source>
        <strain evidence="5 8">LMG 23361</strain>
    </source>
</reference>
<keyword evidence="2" id="KW-0472">Membrane</keyword>
<feature type="transmembrane region" description="Helical" evidence="2">
    <location>
        <begin position="37"/>
        <end position="57"/>
    </location>
</feature>
<name>A0A1E3FYM0_9BURK</name>
<dbReference type="OrthoDB" id="8970698at2"/>
<evidence type="ECO:0000313" key="5">
    <source>
        <dbReference type="EMBL" id="WFN17313.1"/>
    </source>
</evidence>
<dbReference type="EMBL" id="JAGEMX010000003">
    <property type="protein sequence ID" value="MBO1830351.1"/>
    <property type="molecule type" value="Genomic_DNA"/>
</dbReference>
<evidence type="ECO:0000256" key="1">
    <source>
        <dbReference type="SAM" id="MobiDB-lite"/>
    </source>
</evidence>
<protein>
    <submittedName>
        <fullName evidence="3">Uncharacterized protein</fullName>
    </submittedName>
</protein>
<evidence type="ECO:0000256" key="2">
    <source>
        <dbReference type="SAM" id="Phobius"/>
    </source>
</evidence>
<dbReference type="AlphaFoldDB" id="A0A1E3FYM0"/>
<dbReference type="Proteomes" id="UP000611459">
    <property type="component" value="Unassembled WGS sequence"/>
</dbReference>
<feature type="compositionally biased region" description="Basic and acidic residues" evidence="1">
    <location>
        <begin position="279"/>
        <end position="306"/>
    </location>
</feature>
<feature type="transmembrane region" description="Helical" evidence="2">
    <location>
        <begin position="69"/>
        <end position="90"/>
    </location>
</feature>
<dbReference type="Proteomes" id="UP001220209">
    <property type="component" value="Chromosome 1"/>
</dbReference>
<dbReference type="GeneID" id="93191527"/>
<reference evidence="3" key="1">
    <citation type="submission" date="2021-01" db="EMBL/GenBank/DDBJ databases">
        <title>Outbreak of Burkholderia contaminns endophthalmitis traced to a clinical ventilation system.</title>
        <authorList>
            <person name="Lipuma J."/>
            <person name="Spilker T."/>
            <person name="Kratholm J."/>
        </authorList>
    </citation>
    <scope>NUCLEOTIDE SEQUENCE</scope>
    <source>
        <strain evidence="3">HI4954</strain>
    </source>
</reference>
<sequence length="364" mass="38605">MSTRRWAFVLAIGATCTALCLSVLAGWQRGGSLPERLVWVAIGLVLTTSAHLLPALFRGAPILIRAISSLLWGACLTAACFGHAVFFTFAQQHAGELRASTVRVVPMPLSVRGLTIVMADRATVTAQLAAANARDCIGNCPTLNARRVTLGARLDALNAEADDLRRQQTITDRVTAQRDALLVDPVTSRLATLLGVTTTRVDLLSGLIFAAVLEGVACLLWTVVLRSPLPTTEPAVTGITPPVRSAGTVTPAVTEPAISPVTDASDMTRPVVMPVTASHADDTVSRKDVTARHDSTTYSHAPREDPIAPLPTATPIDDHLSQLVRDVTAGLVRPTVADIRRHLGCSQARAAELRRQLAELNVAA</sequence>
<reference evidence="4 7" key="2">
    <citation type="submission" date="2021-03" db="EMBL/GenBank/DDBJ databases">
        <title>Clinical course, treatment and visual outcome of an outbreak of Burkholderia contaminans endophthalmitis following cataract surgery.</title>
        <authorList>
            <person name="Lind C."/>
            <person name="Olsen K."/>
            <person name="Angelsen N.K."/>
            <person name="Krefting E.A."/>
            <person name="Fossen K."/>
            <person name="Gravningen K."/>
            <person name="Depoorter E."/>
            <person name="Vandamme P."/>
            <person name="Bertelsen G."/>
        </authorList>
    </citation>
    <scope>NUCLEOTIDE SEQUENCE [LARGE SCALE GENOMIC DNA]</scope>
    <source>
        <strain evidence="4 7">51242556</strain>
    </source>
</reference>
<dbReference type="EMBL" id="JAENIB010000031">
    <property type="protein sequence ID" value="MBK1935455.1"/>
    <property type="molecule type" value="Genomic_DNA"/>
</dbReference>
<dbReference type="RefSeq" id="WP_039342513.1">
    <property type="nucleotide sequence ID" value="NZ_AP018358.1"/>
</dbReference>
<feature type="transmembrane region" description="Helical" evidence="2">
    <location>
        <begin position="6"/>
        <end position="25"/>
    </location>
</feature>
<evidence type="ECO:0000313" key="7">
    <source>
        <dbReference type="Proteomes" id="UP000664048"/>
    </source>
</evidence>
<keyword evidence="2" id="KW-0812">Transmembrane</keyword>